<feature type="compositionally biased region" description="Polar residues" evidence="1">
    <location>
        <begin position="54"/>
        <end position="63"/>
    </location>
</feature>
<protein>
    <submittedName>
        <fullName evidence="2">Uncharacterized protein</fullName>
    </submittedName>
</protein>
<sequence length="84" mass="9223">MADARAPAPARAAALTEARGDARVRAQTEESRERGQRSMYNKKNKQKSGKEGDSSSSMTSGFVDSNGKFMDIKKLLRDVQFLGK</sequence>
<accession>A0AAP0IHI0</accession>
<name>A0AAP0IHI0_9MAGN</name>
<dbReference type="EMBL" id="JBBNAF010000009">
    <property type="protein sequence ID" value="KAK9114587.1"/>
    <property type="molecule type" value="Genomic_DNA"/>
</dbReference>
<dbReference type="Proteomes" id="UP001420932">
    <property type="component" value="Unassembled WGS sequence"/>
</dbReference>
<proteinExistence type="predicted"/>
<evidence type="ECO:0000313" key="3">
    <source>
        <dbReference type="Proteomes" id="UP001420932"/>
    </source>
</evidence>
<evidence type="ECO:0000313" key="2">
    <source>
        <dbReference type="EMBL" id="KAK9114587.1"/>
    </source>
</evidence>
<reference evidence="2 3" key="1">
    <citation type="submission" date="2024-01" db="EMBL/GenBank/DDBJ databases">
        <title>Genome assemblies of Stephania.</title>
        <authorList>
            <person name="Yang L."/>
        </authorList>
    </citation>
    <scope>NUCLEOTIDE SEQUENCE [LARGE SCALE GENOMIC DNA]</scope>
    <source>
        <strain evidence="2">YNDBR</strain>
        <tissue evidence="2">Leaf</tissue>
    </source>
</reference>
<dbReference type="AlphaFoldDB" id="A0AAP0IHI0"/>
<evidence type="ECO:0000256" key="1">
    <source>
        <dbReference type="SAM" id="MobiDB-lite"/>
    </source>
</evidence>
<keyword evidence="3" id="KW-1185">Reference proteome</keyword>
<feature type="compositionally biased region" description="Basic and acidic residues" evidence="1">
    <location>
        <begin position="18"/>
        <end position="36"/>
    </location>
</feature>
<feature type="region of interest" description="Disordered" evidence="1">
    <location>
        <begin position="1"/>
        <end position="65"/>
    </location>
</feature>
<comment type="caution">
    <text evidence="2">The sequence shown here is derived from an EMBL/GenBank/DDBJ whole genome shotgun (WGS) entry which is preliminary data.</text>
</comment>
<feature type="compositionally biased region" description="Low complexity" evidence="1">
    <location>
        <begin position="1"/>
        <end position="17"/>
    </location>
</feature>
<organism evidence="2 3">
    <name type="scientific">Stephania yunnanensis</name>
    <dbReference type="NCBI Taxonomy" id="152371"/>
    <lineage>
        <taxon>Eukaryota</taxon>
        <taxon>Viridiplantae</taxon>
        <taxon>Streptophyta</taxon>
        <taxon>Embryophyta</taxon>
        <taxon>Tracheophyta</taxon>
        <taxon>Spermatophyta</taxon>
        <taxon>Magnoliopsida</taxon>
        <taxon>Ranunculales</taxon>
        <taxon>Menispermaceae</taxon>
        <taxon>Menispermoideae</taxon>
        <taxon>Cissampelideae</taxon>
        <taxon>Stephania</taxon>
    </lineage>
</organism>
<gene>
    <name evidence="2" type="ORF">Syun_021384</name>
</gene>